<gene>
    <name evidence="9" type="ORF">MNOR_LOCUS14363</name>
</gene>
<organism evidence="9 10">
    <name type="scientific">Meganyctiphanes norvegica</name>
    <name type="common">Northern krill</name>
    <name type="synonym">Thysanopoda norvegica</name>
    <dbReference type="NCBI Taxonomy" id="48144"/>
    <lineage>
        <taxon>Eukaryota</taxon>
        <taxon>Metazoa</taxon>
        <taxon>Ecdysozoa</taxon>
        <taxon>Arthropoda</taxon>
        <taxon>Crustacea</taxon>
        <taxon>Multicrustacea</taxon>
        <taxon>Malacostraca</taxon>
        <taxon>Eumalacostraca</taxon>
        <taxon>Eucarida</taxon>
        <taxon>Euphausiacea</taxon>
        <taxon>Euphausiidae</taxon>
        <taxon>Meganyctiphanes</taxon>
    </lineage>
</organism>
<comment type="caution">
    <text evidence="9">The sequence shown here is derived from an EMBL/GenBank/DDBJ whole genome shotgun (WGS) entry which is preliminary data.</text>
</comment>
<evidence type="ECO:0000256" key="1">
    <source>
        <dbReference type="ARBA" id="ARBA00022723"/>
    </source>
</evidence>
<evidence type="ECO:0000313" key="9">
    <source>
        <dbReference type="EMBL" id="CAL4091517.1"/>
    </source>
</evidence>
<feature type="domain" description="EF-hand" evidence="8">
    <location>
        <begin position="84"/>
        <end position="119"/>
    </location>
</feature>
<dbReference type="EMBL" id="CAXKWB010008568">
    <property type="protein sequence ID" value="CAL4091517.1"/>
    <property type="molecule type" value="Genomic_DNA"/>
</dbReference>
<keyword evidence="4" id="KW-0007">Acetylation</keyword>
<proteinExistence type="inferred from homology"/>
<name>A0AAV2QNQ6_MEGNR</name>
<accession>A0AAV2QNQ6</accession>
<dbReference type="InterPro" id="IPR002048">
    <property type="entry name" value="EF_hand_dom"/>
</dbReference>
<dbReference type="InterPro" id="IPR050230">
    <property type="entry name" value="CALM/Myosin/TropC-like"/>
</dbReference>
<dbReference type="PROSITE" id="PS50222">
    <property type="entry name" value="EF_HAND_2"/>
    <property type="match status" value="3"/>
</dbReference>
<reference evidence="9 10" key="1">
    <citation type="submission" date="2024-05" db="EMBL/GenBank/DDBJ databases">
        <authorList>
            <person name="Wallberg A."/>
        </authorList>
    </citation>
    <scope>NUCLEOTIDE SEQUENCE [LARGE SCALE GENOMIC DNA]</scope>
</reference>
<dbReference type="InterPro" id="IPR011992">
    <property type="entry name" value="EF-hand-dom_pair"/>
</dbReference>
<sequence length="151" mass="16863">MGTMSEDVKTMLRKTFAMIDSAGSGFIPTDACGGVLVDLGQSFDPEDLKKAVAETDTEDTKKLSFDMFCTVVGNFMEEEEDDAAMAEELKEAFRLYDREGNGYITTEVLREILKELDNKLSEDDLDNMIEEIDEDGSGTVDFDEFKEMMTG</sequence>
<dbReference type="InterPro" id="IPR018247">
    <property type="entry name" value="EF_Hand_1_Ca_BS"/>
</dbReference>
<dbReference type="AlphaFoldDB" id="A0AAV2QNQ6"/>
<comment type="similarity">
    <text evidence="7">Belongs to the troponin C family.</text>
</comment>
<protein>
    <recommendedName>
        <fullName evidence="8">EF-hand domain-containing protein</fullName>
    </recommendedName>
</protein>
<feature type="domain" description="EF-hand" evidence="8">
    <location>
        <begin position="7"/>
        <end position="42"/>
    </location>
</feature>
<evidence type="ECO:0000259" key="8">
    <source>
        <dbReference type="PROSITE" id="PS50222"/>
    </source>
</evidence>
<dbReference type="Proteomes" id="UP001497623">
    <property type="component" value="Unassembled WGS sequence"/>
</dbReference>
<evidence type="ECO:0000256" key="4">
    <source>
        <dbReference type="ARBA" id="ARBA00022990"/>
    </source>
</evidence>
<dbReference type="CDD" id="cd00051">
    <property type="entry name" value="EFh"/>
    <property type="match status" value="1"/>
</dbReference>
<evidence type="ECO:0000256" key="6">
    <source>
        <dbReference type="ARBA" id="ARBA00037722"/>
    </source>
</evidence>
<dbReference type="SMART" id="SM00054">
    <property type="entry name" value="EFh"/>
    <property type="match status" value="4"/>
</dbReference>
<dbReference type="GO" id="GO:0016460">
    <property type="term" value="C:myosin II complex"/>
    <property type="evidence" value="ECO:0007669"/>
    <property type="project" value="TreeGrafter"/>
</dbReference>
<dbReference type="PANTHER" id="PTHR23048">
    <property type="entry name" value="MYOSIN LIGHT CHAIN 1, 3"/>
    <property type="match status" value="1"/>
</dbReference>
<evidence type="ECO:0000256" key="7">
    <source>
        <dbReference type="ARBA" id="ARBA00038202"/>
    </source>
</evidence>
<keyword evidence="2" id="KW-0677">Repeat</keyword>
<evidence type="ECO:0000256" key="3">
    <source>
        <dbReference type="ARBA" id="ARBA00022837"/>
    </source>
</evidence>
<dbReference type="Pfam" id="PF13499">
    <property type="entry name" value="EF-hand_7"/>
    <property type="match status" value="1"/>
</dbReference>
<dbReference type="GO" id="GO:0005509">
    <property type="term" value="F:calcium ion binding"/>
    <property type="evidence" value="ECO:0007669"/>
    <property type="project" value="InterPro"/>
</dbReference>
<keyword evidence="1" id="KW-0479">Metal-binding</keyword>
<dbReference type="PANTHER" id="PTHR23048:SF0">
    <property type="entry name" value="CALMODULIN LIKE 3"/>
    <property type="match status" value="1"/>
</dbReference>
<evidence type="ECO:0000256" key="5">
    <source>
        <dbReference type="ARBA" id="ARBA00023179"/>
    </source>
</evidence>
<comment type="function">
    <text evidence="6">Troponin is the central regulatory protein of striated muscle contraction. Tn consists of three components: Tn-I which is the inhibitor of actomyosin ATPase, Tn-T which contains the binding site for tropomyosin and Tn-C. The binding of calcium to Tn-C abolishes the inhibitory action of Tn on actin filaments.</text>
</comment>
<evidence type="ECO:0000256" key="2">
    <source>
        <dbReference type="ARBA" id="ARBA00022737"/>
    </source>
</evidence>
<keyword evidence="3" id="KW-0106">Calcium</keyword>
<feature type="domain" description="EF-hand" evidence="8">
    <location>
        <begin position="120"/>
        <end position="151"/>
    </location>
</feature>
<dbReference type="Gene3D" id="1.10.238.10">
    <property type="entry name" value="EF-hand"/>
    <property type="match status" value="2"/>
</dbReference>
<dbReference type="SUPFAM" id="SSF47473">
    <property type="entry name" value="EF-hand"/>
    <property type="match status" value="1"/>
</dbReference>
<evidence type="ECO:0000313" key="10">
    <source>
        <dbReference type="Proteomes" id="UP001497623"/>
    </source>
</evidence>
<keyword evidence="10" id="KW-1185">Reference proteome</keyword>
<keyword evidence="5" id="KW-0514">Muscle protein</keyword>
<dbReference type="PROSITE" id="PS00018">
    <property type="entry name" value="EF_HAND_1"/>
    <property type="match status" value="1"/>
</dbReference>
<dbReference type="FunFam" id="1.10.238.10:FF:000103">
    <property type="entry name" value="Troponin C Ib"/>
    <property type="match status" value="1"/>
</dbReference>